<reference evidence="4 5" key="1">
    <citation type="journal article" date="2011" name="Stand. Genomic Sci.">
        <title>Complete genome sequence of Thermomonospora curvata type strain (B9).</title>
        <authorList>
            <person name="Chertkov O."/>
            <person name="Sikorski J."/>
            <person name="Nolan M."/>
            <person name="Lapidus A."/>
            <person name="Lucas S."/>
            <person name="Del Rio T.G."/>
            <person name="Tice H."/>
            <person name="Cheng J.F."/>
            <person name="Goodwin L."/>
            <person name="Pitluck S."/>
            <person name="Liolios K."/>
            <person name="Ivanova N."/>
            <person name="Mavromatis K."/>
            <person name="Mikhailova N."/>
            <person name="Ovchinnikova G."/>
            <person name="Pati A."/>
            <person name="Chen A."/>
            <person name="Palaniappan K."/>
            <person name="Djao O.D."/>
            <person name="Land M."/>
            <person name="Hauser L."/>
            <person name="Chang Y.J."/>
            <person name="Jeffries C.D."/>
            <person name="Brettin T."/>
            <person name="Han C."/>
            <person name="Detter J.C."/>
            <person name="Rohde M."/>
            <person name="Goker M."/>
            <person name="Woyke T."/>
            <person name="Bristow J."/>
            <person name="Eisen J.A."/>
            <person name="Markowitz V."/>
            <person name="Hugenholtz P."/>
            <person name="Klenk H.P."/>
            <person name="Kyrpides N.C."/>
        </authorList>
    </citation>
    <scope>NUCLEOTIDE SEQUENCE [LARGE SCALE GENOMIC DNA]</scope>
    <source>
        <strain evidence="5">ATCC 19995 / DSM 43183 / JCM 3096 / KCTC 9072 / NBRC 15933 / NCIMB 10081 / Henssen B9</strain>
    </source>
</reference>
<accession>D1A6Y4</accession>
<dbReference type="Pfam" id="PF01740">
    <property type="entry name" value="STAS"/>
    <property type="match status" value="1"/>
</dbReference>
<dbReference type="AlphaFoldDB" id="D1A6Y4"/>
<sequence>MTSMTVHREDDFATTVLRHGDRAVVYVSGDVDLSTEDHLRQALLSLIGEQRVRQVVVDLREIGFFGSDGLRVLAQAQLASELEGVTLTLAAVPPNVLRIMEITGMAGSFRIRKLAPT</sequence>
<proteinExistence type="inferred from homology"/>
<evidence type="ECO:0000256" key="2">
    <source>
        <dbReference type="RuleBase" id="RU003749"/>
    </source>
</evidence>
<dbReference type="RefSeq" id="WP_012853172.1">
    <property type="nucleotide sequence ID" value="NC_013510.1"/>
</dbReference>
<dbReference type="SUPFAM" id="SSF52091">
    <property type="entry name" value="SpoIIaa-like"/>
    <property type="match status" value="1"/>
</dbReference>
<comment type="similarity">
    <text evidence="1 2">Belongs to the anti-sigma-factor antagonist family.</text>
</comment>
<dbReference type="KEGG" id="tcu:Tcur_2843"/>
<dbReference type="InterPro" id="IPR036513">
    <property type="entry name" value="STAS_dom_sf"/>
</dbReference>
<dbReference type="PANTHER" id="PTHR33495:SF2">
    <property type="entry name" value="ANTI-SIGMA FACTOR ANTAGONIST TM_1081-RELATED"/>
    <property type="match status" value="1"/>
</dbReference>
<evidence type="ECO:0000313" key="4">
    <source>
        <dbReference type="EMBL" id="ACY98388.1"/>
    </source>
</evidence>
<dbReference type="NCBIfam" id="TIGR00377">
    <property type="entry name" value="ant_ant_sig"/>
    <property type="match status" value="1"/>
</dbReference>
<name>D1A6Y4_THECD</name>
<dbReference type="EMBL" id="CP001738">
    <property type="protein sequence ID" value="ACY98388.1"/>
    <property type="molecule type" value="Genomic_DNA"/>
</dbReference>
<evidence type="ECO:0000259" key="3">
    <source>
        <dbReference type="PROSITE" id="PS50801"/>
    </source>
</evidence>
<keyword evidence="5" id="KW-1185">Reference proteome</keyword>
<dbReference type="PROSITE" id="PS50801">
    <property type="entry name" value="STAS"/>
    <property type="match status" value="1"/>
</dbReference>
<organism evidence="4 5">
    <name type="scientific">Thermomonospora curvata (strain ATCC 19995 / DSM 43183 / JCM 3096 / KCTC 9072 / NBRC 15933 / NCIMB 10081 / Henssen B9)</name>
    <dbReference type="NCBI Taxonomy" id="471852"/>
    <lineage>
        <taxon>Bacteria</taxon>
        <taxon>Bacillati</taxon>
        <taxon>Actinomycetota</taxon>
        <taxon>Actinomycetes</taxon>
        <taxon>Streptosporangiales</taxon>
        <taxon>Thermomonosporaceae</taxon>
        <taxon>Thermomonospora</taxon>
    </lineage>
</organism>
<dbReference type="Proteomes" id="UP000001918">
    <property type="component" value="Chromosome"/>
</dbReference>
<feature type="domain" description="STAS" evidence="3">
    <location>
        <begin position="12"/>
        <end position="117"/>
    </location>
</feature>
<dbReference type="InterPro" id="IPR003658">
    <property type="entry name" value="Anti-sigma_ant"/>
</dbReference>
<dbReference type="HOGENOM" id="CLU_115403_3_1_11"/>
<dbReference type="GO" id="GO:0043856">
    <property type="term" value="F:anti-sigma factor antagonist activity"/>
    <property type="evidence" value="ECO:0007669"/>
    <property type="project" value="InterPro"/>
</dbReference>
<evidence type="ECO:0000256" key="1">
    <source>
        <dbReference type="ARBA" id="ARBA00009013"/>
    </source>
</evidence>
<dbReference type="PANTHER" id="PTHR33495">
    <property type="entry name" value="ANTI-SIGMA FACTOR ANTAGONIST TM_1081-RELATED-RELATED"/>
    <property type="match status" value="1"/>
</dbReference>
<evidence type="ECO:0000313" key="5">
    <source>
        <dbReference type="Proteomes" id="UP000001918"/>
    </source>
</evidence>
<dbReference type="eggNOG" id="COG1366">
    <property type="taxonomic scope" value="Bacteria"/>
</dbReference>
<gene>
    <name evidence="4" type="ordered locus">Tcur_2843</name>
</gene>
<protein>
    <recommendedName>
        <fullName evidence="2">Anti-sigma factor antagonist</fullName>
    </recommendedName>
</protein>
<dbReference type="STRING" id="471852.Tcur_2843"/>
<dbReference type="CDD" id="cd07043">
    <property type="entry name" value="STAS_anti-anti-sigma_factors"/>
    <property type="match status" value="1"/>
</dbReference>
<dbReference type="Gene3D" id="3.30.750.24">
    <property type="entry name" value="STAS domain"/>
    <property type="match status" value="1"/>
</dbReference>
<dbReference type="InterPro" id="IPR002645">
    <property type="entry name" value="STAS_dom"/>
</dbReference>